<evidence type="ECO:0000259" key="5">
    <source>
        <dbReference type="Pfam" id="PF04003"/>
    </source>
</evidence>
<evidence type="ECO:0000256" key="4">
    <source>
        <dbReference type="SAM" id="MobiDB-lite"/>
    </source>
</evidence>
<dbReference type="InterPro" id="IPR052414">
    <property type="entry name" value="U3_snoRNA-assoc_WDR"/>
</dbReference>
<dbReference type="InterPro" id="IPR036322">
    <property type="entry name" value="WD40_repeat_dom_sf"/>
</dbReference>
<organism evidence="6 7">
    <name type="scientific">Eeniella nana</name>
    <name type="common">Yeast</name>
    <name type="synonym">Brettanomyces nanus</name>
    <dbReference type="NCBI Taxonomy" id="13502"/>
    <lineage>
        <taxon>Eukaryota</taxon>
        <taxon>Fungi</taxon>
        <taxon>Dikarya</taxon>
        <taxon>Ascomycota</taxon>
        <taxon>Saccharomycotina</taxon>
        <taxon>Pichiomycetes</taxon>
        <taxon>Pichiales</taxon>
        <taxon>Pichiaceae</taxon>
        <taxon>Brettanomyces</taxon>
    </lineage>
</organism>
<keyword evidence="2" id="KW-0539">Nucleus</keyword>
<evidence type="ECO:0000313" key="7">
    <source>
        <dbReference type="Proteomes" id="UP000662931"/>
    </source>
</evidence>
<dbReference type="EMBL" id="CP064815">
    <property type="protein sequence ID" value="QPG76529.1"/>
    <property type="molecule type" value="Genomic_DNA"/>
</dbReference>
<dbReference type="AlphaFoldDB" id="A0A875SAB6"/>
<feature type="region of interest" description="Disordered" evidence="4">
    <location>
        <begin position="575"/>
        <end position="645"/>
    </location>
</feature>
<feature type="region of interest" description="Disordered" evidence="4">
    <location>
        <begin position="266"/>
        <end position="288"/>
    </location>
</feature>
<feature type="domain" description="Small-subunit processome Utp12" evidence="5">
    <location>
        <begin position="450"/>
        <end position="558"/>
    </location>
</feature>
<evidence type="ECO:0000256" key="3">
    <source>
        <dbReference type="ARBA" id="ARBA00038335"/>
    </source>
</evidence>
<sequence>MSSLITSCFDATGRHVAYIVQTLDTETLKVQSIGGEESDHTVTVHPFDKKKNPRVKSLLWLSSDTLGVIFRGSNKFILLNILSNEVTSTLKTDQLISSLTVSKSSHGKIYVVDSNSDLLEYQLEADFSGWKLDKSYRLDDVELRTVHRLLDLNERYLFLFSNSVYLFDKKEGKVTDFKNLYVSPINCAVECVSNNSVIVSADNDRFINLISVSEDGKIVIGEQILVAEGPVIEVTHYQIEEFNLELVVALTEGRILEIFNDPFTKRAQSNTSDKKKRRKGPAVQSQRSDCKVELARKGTNESMSIEDITIDPRYLTIVWMEDSSYLAFDRIEWWQHPNDGEYRYRIVRDTKLIKDRPMVNLGQNKDKHGDDRASAKHYKESNAIVSSGDNFRDLETNSENREEEELEDEDFGHLAEKFNIDNKKRSTNGKKGKLQVGSLTVVLSQALKSNDHGLFESVLNNNRDENVIRNTVARLDTTYVLALLDRLSERLGRGKGARNRQIQQQLDTWVKYILIYHGSYLISLPNLAADLNLLSNSLRIRARNLNRLLDLRAKIGLVTDRMEMKRELGKQLVVDRSEEVDGEEENVEYNEEVDDAGLEEDDVDDDDDYGGSNDNEMDVDSNEVYVGGEQGSDDEQYSDVEGDAS</sequence>
<dbReference type="PANTHER" id="PTHR44267">
    <property type="entry name" value="WD REPEAT-CONTAINING PROTEIN 43"/>
    <property type="match status" value="1"/>
</dbReference>
<evidence type="ECO:0000256" key="1">
    <source>
        <dbReference type="ARBA" id="ARBA00004123"/>
    </source>
</evidence>
<feature type="compositionally biased region" description="Acidic residues" evidence="4">
    <location>
        <begin position="631"/>
        <end position="645"/>
    </location>
</feature>
<accession>A0A875SAB6</accession>
<dbReference type="GeneID" id="62197318"/>
<dbReference type="PANTHER" id="PTHR44267:SF1">
    <property type="entry name" value="WD REPEAT-CONTAINING PROTEIN 43"/>
    <property type="match status" value="1"/>
</dbReference>
<reference evidence="6" key="1">
    <citation type="submission" date="2020-10" db="EMBL/GenBank/DDBJ databases">
        <authorList>
            <person name="Roach M.J.R."/>
        </authorList>
    </citation>
    <scope>NUCLEOTIDE SEQUENCE</scope>
    <source>
        <strain evidence="6">CBS 1945</strain>
    </source>
</reference>
<comment type="similarity">
    <text evidence="3">Belongs to the UTP5 family.</text>
</comment>
<dbReference type="Pfam" id="PF04003">
    <property type="entry name" value="Utp12"/>
    <property type="match status" value="1"/>
</dbReference>
<name>A0A875SAB6_EENNA</name>
<keyword evidence="7" id="KW-1185">Reference proteome</keyword>
<evidence type="ECO:0000313" key="6">
    <source>
        <dbReference type="EMBL" id="QPG76529.1"/>
    </source>
</evidence>
<comment type="subcellular location">
    <subcellularLocation>
        <location evidence="1">Nucleus</location>
    </subcellularLocation>
</comment>
<feature type="compositionally biased region" description="Acidic residues" evidence="4">
    <location>
        <begin position="580"/>
        <end position="621"/>
    </location>
</feature>
<dbReference type="OrthoDB" id="30195at2759"/>
<evidence type="ECO:0000256" key="2">
    <source>
        <dbReference type="ARBA" id="ARBA00023242"/>
    </source>
</evidence>
<gene>
    <name evidence="6" type="ORF">FOA43_003918</name>
</gene>
<dbReference type="KEGG" id="bnn:FOA43_003918"/>
<dbReference type="Proteomes" id="UP000662931">
    <property type="component" value="Chromosome 4"/>
</dbReference>
<dbReference type="GO" id="GO:0005730">
    <property type="term" value="C:nucleolus"/>
    <property type="evidence" value="ECO:0007669"/>
    <property type="project" value="TreeGrafter"/>
</dbReference>
<dbReference type="RefSeq" id="XP_038780094.1">
    <property type="nucleotide sequence ID" value="XM_038924166.1"/>
</dbReference>
<protein>
    <recommendedName>
        <fullName evidence="5">Small-subunit processome Utp12 domain-containing protein</fullName>
    </recommendedName>
</protein>
<proteinExistence type="inferred from homology"/>
<dbReference type="SUPFAM" id="SSF50978">
    <property type="entry name" value="WD40 repeat-like"/>
    <property type="match status" value="1"/>
</dbReference>
<dbReference type="InterPro" id="IPR007148">
    <property type="entry name" value="SSU_processome_Utp12"/>
</dbReference>
<dbReference type="GO" id="GO:0000462">
    <property type="term" value="P:maturation of SSU-rRNA from tricistronic rRNA transcript (SSU-rRNA, 5.8S rRNA, LSU-rRNA)"/>
    <property type="evidence" value="ECO:0007669"/>
    <property type="project" value="TreeGrafter"/>
</dbReference>